<organism evidence="4 5">
    <name type="scientific">Actinacidiphila guanduensis</name>
    <dbReference type="NCBI Taxonomy" id="310781"/>
    <lineage>
        <taxon>Bacteria</taxon>
        <taxon>Bacillati</taxon>
        <taxon>Actinomycetota</taxon>
        <taxon>Actinomycetes</taxon>
        <taxon>Kitasatosporales</taxon>
        <taxon>Streptomycetaceae</taxon>
        <taxon>Actinacidiphila</taxon>
    </lineage>
</organism>
<feature type="domain" description="Solute-binding protein family 3/N-terminal" evidence="3">
    <location>
        <begin position="91"/>
        <end position="330"/>
    </location>
</feature>
<evidence type="ECO:0000313" key="5">
    <source>
        <dbReference type="Proteomes" id="UP000199341"/>
    </source>
</evidence>
<sequence>MPRSAPRPARVPRPGARPVLAAAAAGALLLGLAACGSDDGPGSAKPAAATAKDTVVVGALSNGAAKETTLKVPEVASIRAELPKAVRDRNQLVVGLGFLPSGSPPIGYVGTDQKTLTGSEPDLGRLVAAVLGLKPVLTNATWDNLFVGIDSGRTDVGFSNITDTEQRKEKYDFACYRKDNLGFLVRKDDPWNFGGDYRNLAGKTVAVGSGTNQEKILLEWQKKLKAEGKKLDVKYYQDNNSVFLALNSHKIDAYFAPNPGVAYHDATTAGTPQATRSAGTYSGAGATLQGLICGTTKKDSGLVKPVADAINHLIDNGQYAKWLAAWNLTDEGLPSSRINPPGLPLGNS</sequence>
<evidence type="ECO:0000313" key="4">
    <source>
        <dbReference type="EMBL" id="SDO82743.1"/>
    </source>
</evidence>
<proteinExistence type="predicted"/>
<name>A0A1H0MQM1_9ACTN</name>
<dbReference type="Proteomes" id="UP000199341">
    <property type="component" value="Unassembled WGS sequence"/>
</dbReference>
<keyword evidence="1 2" id="KW-0732">Signal</keyword>
<accession>A0A1H0MQM1</accession>
<evidence type="ECO:0000256" key="1">
    <source>
        <dbReference type="ARBA" id="ARBA00022729"/>
    </source>
</evidence>
<dbReference type="EMBL" id="FNIE01000013">
    <property type="protein sequence ID" value="SDO82743.1"/>
    <property type="molecule type" value="Genomic_DNA"/>
</dbReference>
<evidence type="ECO:0000256" key="2">
    <source>
        <dbReference type="SAM" id="SignalP"/>
    </source>
</evidence>
<dbReference type="RefSeq" id="WP_093787036.1">
    <property type="nucleotide sequence ID" value="NZ_FNIE01000013.1"/>
</dbReference>
<protein>
    <submittedName>
        <fullName evidence="4">Polar amino acid transport system substrate-binding protein</fullName>
    </submittedName>
</protein>
<dbReference type="OrthoDB" id="4633994at2"/>
<keyword evidence="5" id="KW-1185">Reference proteome</keyword>
<dbReference type="PANTHER" id="PTHR35936">
    <property type="entry name" value="MEMBRANE-BOUND LYTIC MUREIN TRANSGLYCOSYLASE F"/>
    <property type="match status" value="1"/>
</dbReference>
<dbReference type="SMART" id="SM00062">
    <property type="entry name" value="PBPb"/>
    <property type="match status" value="1"/>
</dbReference>
<reference evidence="4 5" key="1">
    <citation type="submission" date="2016-10" db="EMBL/GenBank/DDBJ databases">
        <authorList>
            <person name="de Groot N.N."/>
        </authorList>
    </citation>
    <scope>NUCLEOTIDE SEQUENCE [LARGE SCALE GENOMIC DNA]</scope>
    <source>
        <strain evidence="4 5">CGMCC 4.2022</strain>
    </source>
</reference>
<dbReference type="PROSITE" id="PS51257">
    <property type="entry name" value="PROKAR_LIPOPROTEIN"/>
    <property type="match status" value="1"/>
</dbReference>
<feature type="chain" id="PRO_5038959040" evidence="2">
    <location>
        <begin position="34"/>
        <end position="348"/>
    </location>
</feature>
<dbReference type="Pfam" id="PF00497">
    <property type="entry name" value="SBP_bac_3"/>
    <property type="match status" value="1"/>
</dbReference>
<dbReference type="SUPFAM" id="SSF53850">
    <property type="entry name" value="Periplasmic binding protein-like II"/>
    <property type="match status" value="1"/>
</dbReference>
<gene>
    <name evidence="4" type="ORF">SAMN05216259_11357</name>
</gene>
<feature type="signal peptide" evidence="2">
    <location>
        <begin position="1"/>
        <end position="33"/>
    </location>
</feature>
<dbReference type="CDD" id="cd01004">
    <property type="entry name" value="PBP2_MidA_like"/>
    <property type="match status" value="1"/>
</dbReference>
<dbReference type="Gene3D" id="3.40.190.10">
    <property type="entry name" value="Periplasmic binding protein-like II"/>
    <property type="match status" value="2"/>
</dbReference>
<dbReference type="PANTHER" id="PTHR35936:SF17">
    <property type="entry name" value="ARGININE-BINDING EXTRACELLULAR PROTEIN ARTP"/>
    <property type="match status" value="1"/>
</dbReference>
<dbReference type="STRING" id="310781.SAMN05216259_11357"/>
<evidence type="ECO:0000259" key="3">
    <source>
        <dbReference type="SMART" id="SM00062"/>
    </source>
</evidence>
<dbReference type="AlphaFoldDB" id="A0A1H0MQM1"/>
<dbReference type="InterPro" id="IPR001638">
    <property type="entry name" value="Solute-binding_3/MltF_N"/>
</dbReference>